<feature type="domain" description="MACPF" evidence="7">
    <location>
        <begin position="654"/>
        <end position="997"/>
    </location>
</feature>
<feature type="region of interest" description="Disordered" evidence="5">
    <location>
        <begin position="1105"/>
        <end position="1127"/>
    </location>
</feature>
<evidence type="ECO:0000256" key="5">
    <source>
        <dbReference type="SAM" id="MobiDB-lite"/>
    </source>
</evidence>
<organism evidence="8 9">
    <name type="scientific">Pocillopora damicornis</name>
    <name type="common">Cauliflower coral</name>
    <name type="synonym">Millepora damicornis</name>
    <dbReference type="NCBI Taxonomy" id="46731"/>
    <lineage>
        <taxon>Eukaryota</taxon>
        <taxon>Metazoa</taxon>
        <taxon>Cnidaria</taxon>
        <taxon>Anthozoa</taxon>
        <taxon>Hexacorallia</taxon>
        <taxon>Scleractinia</taxon>
        <taxon>Astrocoeniina</taxon>
        <taxon>Pocilloporidae</taxon>
        <taxon>Pocillopora</taxon>
    </lineage>
</organism>
<sequence length="1127" mass="127107">MFVSLTLLLWLTLPFSEARIATKGELEELAKIIFLPSVNLLDDFPEKENRIFDPLSPECFTKKTLTSSSSKFDYYKNTNALYKSLATESSLSASLTSTFTLGATVSVATKSKSSEKSEVSGISLIKQALAEKIYVNKECLTSAKMSTLNKEFMESFSALPLQIKEPWLHNSWKPYSAFLEKYGSHVITSKETGSRFQQMVFAESSESYSERDFQVRACISAAGPTDVGELGLSACSNVTNSEISQASKMTVSETRFVRGGLRDTNSALNNGKTSTELIKKLMNEADEAPKPVQHTFMTIWSILQSRFESGSKNYHRATNLHYYYSGYLDYGCPYSKSGNVEIQKFDYKQPMKGNPEFVCTLADDGCHNDNDCHYVIGVKCACRGKTCVRYHSEKQITGQIKQMAYVNNHNWMWEGCNWKKLWIECGCYNKDRNERKVVWFLPITSKDAGKHKAPRNGTYDEAKDPVTDQARGMPKPYTAKDAAKHSTPGGNKHHAGKHPIQSQRKEEEEEIGRGKTVAMFLLFMTVMYLTVISTSQEVKESKRTQGTSESAKLGKAINLPKTHMNGRQLFLSLFLKNVSKRRKSISQQVIMITTKAPTHFGPRSRMDFFDKYDTHVDSSVTRGSIIKTDVVLDFVPSPKHKDAFQLEIMFVSLTLLLWLTLPFSEARIATKGESNELKEVKKITKGELEELAKIIFLPHVNLLDDFSEKENRIFDSLSPECLIKKTLTSSSSKFDYYKNTSELYQSLASESSLRTSLTSTFTLGATVSVATDSKSSQKSEVSGISLIKQALAKKIYVNKECLTSAKMSTLNKEFMESLGTLPLKIKEPWLHNSWKAYSTFLEKYGSHVITSQEIGSRFQQMVFAESSKSYSERDFQVRACISAAGPTDVGELGLSACSNVTNSEISKAIDMTVSETRFVRGGLRDTNSALSNRNKSTELIKKLMNEADEAPKPVQHTLMTIWSILQSRFESGSKNYHRATNLQYYYSGYLDYGCPHSKSGNVEIQKFDYKQPMKENPEFVCTLAHDGCHNDNDCHYVIGVKCACRGKTCVRYHSEKQITGQIKQMAYINNHNWMWEGCNWKKTWFECDRKERKVVWFLPITSKDAGKHKAPGNGTYDEAKDPVTDKA</sequence>
<comment type="caution">
    <text evidence="8">The sequence shown here is derived from an EMBL/GenBank/DDBJ whole genome shotgun (WGS) entry which is preliminary data.</text>
</comment>
<keyword evidence="2" id="KW-0964">Secreted</keyword>
<evidence type="ECO:0000259" key="7">
    <source>
        <dbReference type="PROSITE" id="PS51412"/>
    </source>
</evidence>
<keyword evidence="9" id="KW-1185">Reference proteome</keyword>
<keyword evidence="6" id="KW-0732">Signal</keyword>
<evidence type="ECO:0000256" key="3">
    <source>
        <dbReference type="ARBA" id="ARBA00022852"/>
    </source>
</evidence>
<keyword evidence="3" id="KW-0204">Cytolysis</keyword>
<dbReference type="EMBL" id="RCHS01003125">
    <property type="protein sequence ID" value="RMX43829.1"/>
    <property type="molecule type" value="Genomic_DNA"/>
</dbReference>
<dbReference type="OrthoDB" id="5948670at2759"/>
<gene>
    <name evidence="8" type="ORF">pdam_00023929</name>
</gene>
<dbReference type="GO" id="GO:0005576">
    <property type="term" value="C:extracellular region"/>
    <property type="evidence" value="ECO:0007669"/>
    <property type="project" value="UniProtKB-SubCell"/>
</dbReference>
<keyword evidence="4" id="KW-1015">Disulfide bond</keyword>
<accession>A0A3M6TR58</accession>
<protein>
    <recommendedName>
        <fullName evidence="7">MACPF domain-containing protein</fullName>
    </recommendedName>
</protein>
<evidence type="ECO:0000256" key="4">
    <source>
        <dbReference type="ARBA" id="ARBA00023157"/>
    </source>
</evidence>
<dbReference type="PANTHER" id="PTHR45742">
    <property type="entry name" value="COMPLEMENT COMPONENT C6"/>
    <property type="match status" value="1"/>
</dbReference>
<feature type="chain" id="PRO_5018012639" description="MACPF domain-containing protein" evidence="6">
    <location>
        <begin position="19"/>
        <end position="1127"/>
    </location>
</feature>
<dbReference type="Pfam" id="PF01823">
    <property type="entry name" value="MACPF"/>
    <property type="match status" value="2"/>
</dbReference>
<feature type="compositionally biased region" description="Basic and acidic residues" evidence="5">
    <location>
        <begin position="1117"/>
        <end position="1127"/>
    </location>
</feature>
<dbReference type="GO" id="GO:0031640">
    <property type="term" value="P:killing of cells of another organism"/>
    <property type="evidence" value="ECO:0007669"/>
    <property type="project" value="UniProtKB-KW"/>
</dbReference>
<dbReference type="PROSITE" id="PS51412">
    <property type="entry name" value="MACPF_2"/>
    <property type="match status" value="2"/>
</dbReference>
<dbReference type="AlphaFoldDB" id="A0A3M6TR58"/>
<name>A0A3M6TR58_POCDA</name>
<feature type="non-terminal residue" evidence="8">
    <location>
        <position position="1127"/>
    </location>
</feature>
<comment type="subcellular location">
    <subcellularLocation>
        <location evidence="1">Secreted</location>
    </subcellularLocation>
</comment>
<evidence type="ECO:0000313" key="9">
    <source>
        <dbReference type="Proteomes" id="UP000275408"/>
    </source>
</evidence>
<reference evidence="8 9" key="1">
    <citation type="journal article" date="2018" name="Sci. Rep.">
        <title>Comparative analysis of the Pocillopora damicornis genome highlights role of immune system in coral evolution.</title>
        <authorList>
            <person name="Cunning R."/>
            <person name="Bay R.A."/>
            <person name="Gillette P."/>
            <person name="Baker A.C."/>
            <person name="Traylor-Knowles N."/>
        </authorList>
    </citation>
    <scope>NUCLEOTIDE SEQUENCE [LARGE SCALE GENOMIC DNA]</scope>
    <source>
        <strain evidence="8">RSMAS</strain>
        <tissue evidence="8">Whole animal</tissue>
    </source>
</reference>
<feature type="domain" description="MACPF" evidence="7">
    <location>
        <begin position="1"/>
        <end position="335"/>
    </location>
</feature>
<dbReference type="PANTHER" id="PTHR45742:SF8">
    <property type="entry name" value="FLOCCULATION PROTEIN FLO11"/>
    <property type="match status" value="1"/>
</dbReference>
<evidence type="ECO:0000256" key="1">
    <source>
        <dbReference type="ARBA" id="ARBA00004613"/>
    </source>
</evidence>
<proteinExistence type="predicted"/>
<evidence type="ECO:0000256" key="2">
    <source>
        <dbReference type="ARBA" id="ARBA00022525"/>
    </source>
</evidence>
<evidence type="ECO:0000256" key="6">
    <source>
        <dbReference type="SAM" id="SignalP"/>
    </source>
</evidence>
<feature type="region of interest" description="Disordered" evidence="5">
    <location>
        <begin position="448"/>
        <end position="509"/>
    </location>
</feature>
<evidence type="ECO:0000313" key="8">
    <source>
        <dbReference type="EMBL" id="RMX43829.1"/>
    </source>
</evidence>
<dbReference type="Proteomes" id="UP000275408">
    <property type="component" value="Unassembled WGS sequence"/>
</dbReference>
<feature type="signal peptide" evidence="6">
    <location>
        <begin position="1"/>
        <end position="18"/>
    </location>
</feature>
<dbReference type="InterPro" id="IPR020864">
    <property type="entry name" value="MACPF"/>
</dbReference>